<organism evidence="2 3">
    <name type="scientific">Streptomyces mirabilis</name>
    <dbReference type="NCBI Taxonomy" id="68239"/>
    <lineage>
        <taxon>Bacteria</taxon>
        <taxon>Bacillati</taxon>
        <taxon>Actinomycetota</taxon>
        <taxon>Actinomycetes</taxon>
        <taxon>Kitasatosporales</taxon>
        <taxon>Streptomycetaceae</taxon>
        <taxon>Streptomyces</taxon>
    </lineage>
</organism>
<proteinExistence type="predicted"/>
<dbReference type="EMBL" id="FONR01000005">
    <property type="protein sequence ID" value="SFF29347.1"/>
    <property type="molecule type" value="Genomic_DNA"/>
</dbReference>
<gene>
    <name evidence="2" type="ORF">SAMN02787118_105175</name>
</gene>
<accession>A0A1I2HKH1</accession>
<protein>
    <submittedName>
        <fullName evidence="2">ANTAR domain-containing protein</fullName>
    </submittedName>
</protein>
<name>A0A1I2HKH1_9ACTN</name>
<evidence type="ECO:0000256" key="1">
    <source>
        <dbReference type="SAM" id="MobiDB-lite"/>
    </source>
</evidence>
<evidence type="ECO:0000313" key="2">
    <source>
        <dbReference type="EMBL" id="SFF29347.1"/>
    </source>
</evidence>
<sequence length="137" mass="15069">MGAIYGRGPHWHLTGRVATTDSEDDGFRRQDPDPGRNDDVRHPFGRRRTVDAPRESASPSDTADRMVAWWSPSAGCRPTGAVLREVSQRSNIKLRTVADMILARGRQGDLPPDIRAALEDTVDKYGPTQIPDSPPAP</sequence>
<evidence type="ECO:0000313" key="3">
    <source>
        <dbReference type="Proteomes" id="UP000181942"/>
    </source>
</evidence>
<feature type="region of interest" description="Disordered" evidence="1">
    <location>
        <begin position="1"/>
        <end position="64"/>
    </location>
</feature>
<dbReference type="Proteomes" id="UP000181942">
    <property type="component" value="Unassembled WGS sequence"/>
</dbReference>
<reference evidence="2 3" key="1">
    <citation type="submission" date="2016-10" db="EMBL/GenBank/DDBJ databases">
        <authorList>
            <person name="de Groot N.N."/>
        </authorList>
    </citation>
    <scope>NUCLEOTIDE SEQUENCE [LARGE SCALE GENOMIC DNA]</scope>
    <source>
        <strain evidence="2 3">OK461</strain>
    </source>
</reference>
<dbReference type="AlphaFoldDB" id="A0A1I2HKH1"/>
<feature type="compositionally biased region" description="Basic and acidic residues" evidence="1">
    <location>
        <begin position="25"/>
        <end position="54"/>
    </location>
</feature>